<evidence type="ECO:0000313" key="2">
    <source>
        <dbReference type="EMBL" id="GHB23416.1"/>
    </source>
</evidence>
<sequence length="103" mass="11433">MESSIAPGTETMPTTDSTPAFEGQTWLAWIGRQESARDSLEITHLKRVAATFSAPCPQQEEPLPPLWHWAFFHDPVAGRANRGEFRNITAAPMGNACIQPRRS</sequence>
<feature type="region of interest" description="Disordered" evidence="1">
    <location>
        <begin position="1"/>
        <end position="21"/>
    </location>
</feature>
<evidence type="ECO:0000313" key="3">
    <source>
        <dbReference type="Proteomes" id="UP000646745"/>
    </source>
</evidence>
<evidence type="ECO:0000256" key="1">
    <source>
        <dbReference type="SAM" id="MobiDB-lite"/>
    </source>
</evidence>
<name>A0ABQ3E4P2_9GAMM</name>
<dbReference type="Proteomes" id="UP000646745">
    <property type="component" value="Unassembled WGS sequence"/>
</dbReference>
<comment type="caution">
    <text evidence="2">The sequence shown here is derived from an EMBL/GenBank/DDBJ whole genome shotgun (WGS) entry which is preliminary data.</text>
</comment>
<keyword evidence="3" id="KW-1185">Reference proteome</keyword>
<organism evidence="2 3">
    <name type="scientific">Salinicola rhizosphaerae</name>
    <dbReference type="NCBI Taxonomy" id="1443141"/>
    <lineage>
        <taxon>Bacteria</taxon>
        <taxon>Pseudomonadati</taxon>
        <taxon>Pseudomonadota</taxon>
        <taxon>Gammaproteobacteria</taxon>
        <taxon>Oceanospirillales</taxon>
        <taxon>Halomonadaceae</taxon>
        <taxon>Salinicola</taxon>
    </lineage>
</organism>
<accession>A0ABQ3E4P2</accession>
<gene>
    <name evidence="2" type="ORF">GCM10009038_22780</name>
</gene>
<dbReference type="EMBL" id="BMZI01000005">
    <property type="protein sequence ID" value="GHB23416.1"/>
    <property type="molecule type" value="Genomic_DNA"/>
</dbReference>
<proteinExistence type="predicted"/>
<reference evidence="3" key="1">
    <citation type="journal article" date="2019" name="Int. J. Syst. Evol. Microbiol.">
        <title>The Global Catalogue of Microorganisms (GCM) 10K type strain sequencing project: providing services to taxonomists for standard genome sequencing and annotation.</title>
        <authorList>
            <consortium name="The Broad Institute Genomics Platform"/>
            <consortium name="The Broad Institute Genome Sequencing Center for Infectious Disease"/>
            <person name="Wu L."/>
            <person name="Ma J."/>
        </authorList>
    </citation>
    <scope>NUCLEOTIDE SEQUENCE [LARGE SCALE GENOMIC DNA]</scope>
    <source>
        <strain evidence="3">KCTC 32998</strain>
    </source>
</reference>
<protein>
    <submittedName>
        <fullName evidence="2">Uncharacterized protein</fullName>
    </submittedName>
</protein>